<dbReference type="CDD" id="cd00118">
    <property type="entry name" value="LysM"/>
    <property type="match status" value="1"/>
</dbReference>
<protein>
    <submittedName>
        <fullName evidence="3">LysM peptidoglycan-binding domain-containing protein</fullName>
    </submittedName>
</protein>
<dbReference type="AlphaFoldDB" id="A0A942T7I1"/>
<evidence type="ECO:0000256" key="1">
    <source>
        <dbReference type="SAM" id="MobiDB-lite"/>
    </source>
</evidence>
<evidence type="ECO:0000256" key="2">
    <source>
        <dbReference type="SAM" id="SignalP"/>
    </source>
</evidence>
<sequence length="270" mass="29083">MRRTMTALVGVTLTALTLTGCSLFDGDAPVPTPTRTAAAGPDGNAAQTPVPNPTPSTKPVLAVGTVAAETDVVSKSGDTSLHVRIVQRADGFFDAHLSDYRTTNPQPMSLQFRHRVAGYSDGSDPSVRGQAQWTGTDFPQTVSLADAGREPDYLRSAVLVPAPAEGDEVGDRPWAGSVLAVGTLEWDLPNPYPHLEVTMGDARPGAYGFVRDVDGTPTWYQVSHGDELITVAERFGITPAQFRWMNPYLEERRDGWLHEDATLNISPANR</sequence>
<comment type="caution">
    <text evidence="3">The sequence shown here is derived from an EMBL/GenBank/DDBJ whole genome shotgun (WGS) entry which is preliminary data.</text>
</comment>
<dbReference type="InterPro" id="IPR036779">
    <property type="entry name" value="LysM_dom_sf"/>
</dbReference>
<dbReference type="PROSITE" id="PS51257">
    <property type="entry name" value="PROKAR_LIPOPROTEIN"/>
    <property type="match status" value="1"/>
</dbReference>
<dbReference type="SUPFAM" id="SSF54106">
    <property type="entry name" value="LysM domain"/>
    <property type="match status" value="1"/>
</dbReference>
<accession>A0A942T7I1</accession>
<evidence type="ECO:0000313" key="3">
    <source>
        <dbReference type="EMBL" id="MBS4187624.1"/>
    </source>
</evidence>
<proteinExistence type="predicted"/>
<gene>
    <name evidence="3" type="ORF">KHB02_40320</name>
</gene>
<dbReference type="InterPro" id="IPR018392">
    <property type="entry name" value="LysM"/>
</dbReference>
<reference evidence="3" key="1">
    <citation type="submission" date="2021-05" db="EMBL/GenBank/DDBJ databases">
        <title>Novel Bacillus species.</title>
        <authorList>
            <person name="Liu G."/>
        </authorList>
    </citation>
    <scope>NUCLEOTIDE SEQUENCE</scope>
    <source>
        <strain evidence="3">FJAT-50051</strain>
    </source>
</reference>
<dbReference type="EMBL" id="JAGYPE010000008">
    <property type="protein sequence ID" value="MBS4187624.1"/>
    <property type="molecule type" value="Genomic_DNA"/>
</dbReference>
<dbReference type="Gene3D" id="3.10.350.10">
    <property type="entry name" value="LysM domain"/>
    <property type="match status" value="1"/>
</dbReference>
<feature type="chain" id="PRO_5037116893" evidence="2">
    <location>
        <begin position="25"/>
        <end position="270"/>
    </location>
</feature>
<feature type="region of interest" description="Disordered" evidence="1">
    <location>
        <begin position="32"/>
        <end position="57"/>
    </location>
</feature>
<name>A0A942T7I1_9BACI</name>
<feature type="signal peptide" evidence="2">
    <location>
        <begin position="1"/>
        <end position="24"/>
    </location>
</feature>
<keyword evidence="2" id="KW-0732">Signal</keyword>
<organism evidence="3">
    <name type="scientific">Neobacillus citreus</name>
    <dbReference type="NCBI Taxonomy" id="2833578"/>
    <lineage>
        <taxon>Bacteria</taxon>
        <taxon>Bacillati</taxon>
        <taxon>Bacillota</taxon>
        <taxon>Bacilli</taxon>
        <taxon>Bacillales</taxon>
        <taxon>Bacillaceae</taxon>
        <taxon>Neobacillus</taxon>
    </lineage>
</organism>